<feature type="transmembrane region" description="Helical" evidence="2">
    <location>
        <begin position="28"/>
        <end position="46"/>
    </location>
</feature>
<reference evidence="3 4" key="1">
    <citation type="submission" date="2020-07" db="EMBL/GenBank/DDBJ databases">
        <title>Facklamia lactis sp. nov., isolated from raw milk.</title>
        <authorList>
            <person name="Doll E.V."/>
            <person name="Huptas C."/>
            <person name="Staib L."/>
            <person name="Wenning M."/>
            <person name="Scherer S."/>
        </authorList>
    </citation>
    <scope>NUCLEOTIDE SEQUENCE [LARGE SCALE GENOMIC DNA]</scope>
    <source>
        <strain evidence="3 4">DSM 104272</strain>
    </source>
</reference>
<name>A0ABS0LG99_9LACT</name>
<gene>
    <name evidence="3" type="ORF">HYQ42_00575</name>
</gene>
<evidence type="ECO:0000313" key="4">
    <source>
        <dbReference type="Proteomes" id="UP000823401"/>
    </source>
</evidence>
<proteinExistence type="predicted"/>
<evidence type="ECO:0000313" key="3">
    <source>
        <dbReference type="EMBL" id="MBG9977265.1"/>
    </source>
</evidence>
<keyword evidence="2" id="KW-1133">Transmembrane helix</keyword>
<sequence length="220" mass="24975">MDIILFLITLVILGFAIYFLFRKKWKKSLYTFLAAIVCFGIFASIIPKIPNETSVAENNTTSSESNETSEVTESNDNQNEQETEVNNTETEYTATEDDVLSSISDFELFINNYKKMDPSLRTELWENSIYGTEVSWSGRLIGTLGDSLILRADGPYIDGVGWSDLEDGEKYEVFIADFGHDIDEDFYHLGRVITIKGDLESRGDPSLDHNWKLYNSSIVE</sequence>
<dbReference type="Proteomes" id="UP000823401">
    <property type="component" value="Unassembled WGS sequence"/>
</dbReference>
<keyword evidence="2" id="KW-0812">Transmembrane</keyword>
<protein>
    <submittedName>
        <fullName evidence="3">Uncharacterized protein</fullName>
    </submittedName>
</protein>
<organism evidence="3 4">
    <name type="scientific">Ruoffia tabacinasalis</name>
    <dbReference type="NCBI Taxonomy" id="87458"/>
    <lineage>
        <taxon>Bacteria</taxon>
        <taxon>Bacillati</taxon>
        <taxon>Bacillota</taxon>
        <taxon>Bacilli</taxon>
        <taxon>Lactobacillales</taxon>
        <taxon>Aerococcaceae</taxon>
        <taxon>Ruoffia</taxon>
    </lineage>
</organism>
<dbReference type="EMBL" id="JACCEL010000001">
    <property type="protein sequence ID" value="MBG9977265.1"/>
    <property type="molecule type" value="Genomic_DNA"/>
</dbReference>
<keyword evidence="2" id="KW-0472">Membrane</keyword>
<accession>A0ABS0LG99</accession>
<comment type="caution">
    <text evidence="3">The sequence shown here is derived from an EMBL/GenBank/DDBJ whole genome shotgun (WGS) entry which is preliminary data.</text>
</comment>
<keyword evidence="4" id="KW-1185">Reference proteome</keyword>
<evidence type="ECO:0000256" key="2">
    <source>
        <dbReference type="SAM" id="Phobius"/>
    </source>
</evidence>
<evidence type="ECO:0000256" key="1">
    <source>
        <dbReference type="SAM" id="MobiDB-lite"/>
    </source>
</evidence>
<feature type="transmembrane region" description="Helical" evidence="2">
    <location>
        <begin position="6"/>
        <end position="21"/>
    </location>
</feature>
<feature type="region of interest" description="Disordered" evidence="1">
    <location>
        <begin position="55"/>
        <end position="91"/>
    </location>
</feature>
<dbReference type="RefSeq" id="WP_197103150.1">
    <property type="nucleotide sequence ID" value="NZ_JACCEL010000001.1"/>
</dbReference>